<organism evidence="1 2">
    <name type="scientific">Pigmentiphaga aceris</name>
    <dbReference type="NCBI Taxonomy" id="1940612"/>
    <lineage>
        <taxon>Bacteria</taxon>
        <taxon>Pseudomonadati</taxon>
        <taxon>Pseudomonadota</taxon>
        <taxon>Betaproteobacteria</taxon>
        <taxon>Burkholderiales</taxon>
        <taxon>Alcaligenaceae</taxon>
        <taxon>Pigmentiphaga</taxon>
    </lineage>
</organism>
<evidence type="ECO:0000313" key="2">
    <source>
        <dbReference type="Proteomes" id="UP000325161"/>
    </source>
</evidence>
<proteinExistence type="predicted"/>
<dbReference type="RefSeq" id="WP_148818617.1">
    <property type="nucleotide sequence ID" value="NZ_CP043046.1"/>
</dbReference>
<accession>A0A5C0B4N6</accession>
<keyword evidence="2" id="KW-1185">Reference proteome</keyword>
<dbReference type="EMBL" id="CP043046">
    <property type="protein sequence ID" value="QEI08964.1"/>
    <property type="molecule type" value="Genomic_DNA"/>
</dbReference>
<dbReference type="Proteomes" id="UP000325161">
    <property type="component" value="Chromosome"/>
</dbReference>
<name>A0A5C0B4N6_9BURK</name>
<dbReference type="PROSITE" id="PS51257">
    <property type="entry name" value="PROKAR_LIPOPROTEIN"/>
    <property type="match status" value="1"/>
</dbReference>
<evidence type="ECO:0000313" key="1">
    <source>
        <dbReference type="EMBL" id="QEI08964.1"/>
    </source>
</evidence>
<gene>
    <name evidence="1" type="ORF">FXN63_26275</name>
</gene>
<protein>
    <recommendedName>
        <fullName evidence="3">DUF1795 domain-containing protein</fullName>
    </recommendedName>
</protein>
<sequence length="184" mass="20506">MQNNLRGALILSALLLLGGCFPKYDWRDMPAAGDAVRITYPGKPQEESRDVMVAGLTLPMTMKVARVDRTMFAVVHVDLPEAVVANPSERDRVVAAFEEIFQRNLQGTVTARRPVTLRQSSNDTRKLTHASEVEVRGKVRDSASWLLGRVYLLDRRLIEVVALGPADELTEEVAKTFVQSMRAD</sequence>
<dbReference type="AlphaFoldDB" id="A0A5C0B4N6"/>
<dbReference type="KEGG" id="pacr:FXN63_26275"/>
<dbReference type="OrthoDB" id="8686017at2"/>
<reference evidence="1 2" key="1">
    <citation type="submission" date="2019-08" db="EMBL/GenBank/DDBJ databases">
        <title>Amphibian skin-associated Pigmentiphaga: genome sequence and occurrence across geography and hosts.</title>
        <authorList>
            <person name="Bletz M.C."/>
            <person name="Bunk B."/>
            <person name="Sproeer C."/>
            <person name="Biwer P."/>
            <person name="Reiter S."/>
            <person name="Rabemananjara F.C.E."/>
            <person name="Schulz S."/>
            <person name="Overmann J."/>
            <person name="Vences M."/>
        </authorList>
    </citation>
    <scope>NUCLEOTIDE SEQUENCE [LARGE SCALE GENOMIC DNA]</scope>
    <source>
        <strain evidence="1 2">Mada1488</strain>
    </source>
</reference>
<evidence type="ECO:0008006" key="3">
    <source>
        <dbReference type="Google" id="ProtNLM"/>
    </source>
</evidence>